<organism evidence="4">
    <name type="scientific">Haemonchus placei</name>
    <name type="common">Barber's pole worm</name>
    <dbReference type="NCBI Taxonomy" id="6290"/>
    <lineage>
        <taxon>Eukaryota</taxon>
        <taxon>Metazoa</taxon>
        <taxon>Ecdysozoa</taxon>
        <taxon>Nematoda</taxon>
        <taxon>Chromadorea</taxon>
        <taxon>Rhabditida</taxon>
        <taxon>Rhabditina</taxon>
        <taxon>Rhabditomorpha</taxon>
        <taxon>Strongyloidea</taxon>
        <taxon>Trichostrongylidae</taxon>
        <taxon>Haemonchus</taxon>
    </lineage>
</organism>
<gene>
    <name evidence="2" type="ORF">HPLM_LOCUS6850</name>
</gene>
<reference evidence="4" key="1">
    <citation type="submission" date="2017-02" db="UniProtKB">
        <authorList>
            <consortium name="WormBaseParasite"/>
        </authorList>
    </citation>
    <scope>IDENTIFICATION</scope>
</reference>
<feature type="compositionally biased region" description="Polar residues" evidence="1">
    <location>
        <begin position="85"/>
        <end position="99"/>
    </location>
</feature>
<evidence type="ECO:0000313" key="2">
    <source>
        <dbReference type="EMBL" id="VDO30218.1"/>
    </source>
</evidence>
<dbReference type="WBParaSite" id="HPLM_0000685801-mRNA-1">
    <property type="protein sequence ID" value="HPLM_0000685801-mRNA-1"/>
    <property type="gene ID" value="HPLM_0000685801"/>
</dbReference>
<evidence type="ECO:0000313" key="4">
    <source>
        <dbReference type="WBParaSite" id="HPLM_0000685801-mRNA-1"/>
    </source>
</evidence>
<dbReference type="Proteomes" id="UP000268014">
    <property type="component" value="Unassembled WGS sequence"/>
</dbReference>
<sequence>MREEETTFDSSTAQPKVYQLTEEALQNLIQAQMGNSSSSAPPSDHIFSRTEQFQSKAISLCDKIQRIRINPLSVAEKGGTARAAQPSTPSVNSHRNSGPSIIADGSVKSVQQSMHSVIPRQNCGPGVIAGGFLLLTQFHILCEPLESRIAKALSGFLRGYHIYFLRHCVRRRGG</sequence>
<protein>
    <submittedName>
        <fullName evidence="2 4">Uncharacterized protein</fullName>
    </submittedName>
</protein>
<dbReference type="AlphaFoldDB" id="A0A0N4W9A4"/>
<proteinExistence type="predicted"/>
<evidence type="ECO:0000313" key="3">
    <source>
        <dbReference type="Proteomes" id="UP000268014"/>
    </source>
</evidence>
<accession>A0A0N4W9A4</accession>
<keyword evidence="3" id="KW-1185">Reference proteome</keyword>
<dbReference type="EMBL" id="UZAF01016559">
    <property type="protein sequence ID" value="VDO30218.1"/>
    <property type="molecule type" value="Genomic_DNA"/>
</dbReference>
<reference evidence="2 3" key="2">
    <citation type="submission" date="2018-11" db="EMBL/GenBank/DDBJ databases">
        <authorList>
            <consortium name="Pathogen Informatics"/>
        </authorList>
    </citation>
    <scope>NUCLEOTIDE SEQUENCE [LARGE SCALE GENOMIC DNA]</scope>
    <source>
        <strain evidence="2 3">MHpl1</strain>
    </source>
</reference>
<evidence type="ECO:0000256" key="1">
    <source>
        <dbReference type="SAM" id="MobiDB-lite"/>
    </source>
</evidence>
<name>A0A0N4W9A4_HAEPC</name>
<feature type="region of interest" description="Disordered" evidence="1">
    <location>
        <begin position="78"/>
        <end position="103"/>
    </location>
</feature>